<evidence type="ECO:0000313" key="1">
    <source>
        <dbReference type="EMBL" id="MDP0588005.1"/>
    </source>
</evidence>
<organism evidence="1 2">
    <name type="scientific">Candidatus Endonucleibacter bathymodioli</name>
    <dbReference type="NCBI Taxonomy" id="539814"/>
    <lineage>
        <taxon>Bacteria</taxon>
        <taxon>Pseudomonadati</taxon>
        <taxon>Pseudomonadota</taxon>
        <taxon>Gammaproteobacteria</taxon>
        <taxon>Oceanospirillales</taxon>
        <taxon>Endozoicomonadaceae</taxon>
        <taxon>Candidatus Endonucleibacter</taxon>
    </lineage>
</organism>
<comment type="caution">
    <text evidence="1">The sequence shown here is derived from an EMBL/GenBank/DDBJ whole genome shotgun (WGS) entry which is preliminary data.</text>
</comment>
<reference evidence="1 2" key="1">
    <citation type="journal article" date="2023" name="bioRxiv">
        <title>An intranuclear bacterial parasite of deep-sea mussels expresses apoptosis inhibitors acquired from its host.</title>
        <authorList>
            <person name="Gonzalez Porras M.A."/>
            <person name="Assie A."/>
            <person name="Tietjen M."/>
            <person name="Violette M."/>
            <person name="Kleiner M."/>
            <person name="Gruber-Vodicka H."/>
            <person name="Dubilier N."/>
            <person name="Leisch N."/>
        </authorList>
    </citation>
    <scope>NUCLEOTIDE SEQUENCE [LARGE SCALE GENOMIC DNA]</scope>
    <source>
        <strain evidence="1">IAP13</strain>
    </source>
</reference>
<evidence type="ECO:0000313" key="2">
    <source>
        <dbReference type="Proteomes" id="UP001178148"/>
    </source>
</evidence>
<protein>
    <submittedName>
        <fullName evidence="1">Uncharacterized protein</fullName>
    </submittedName>
</protein>
<proteinExistence type="predicted"/>
<gene>
    <name evidence="1" type="ORF">QS748_01885</name>
</gene>
<dbReference type="Proteomes" id="UP001178148">
    <property type="component" value="Unassembled WGS sequence"/>
</dbReference>
<keyword evidence="2" id="KW-1185">Reference proteome</keyword>
<accession>A0AA90NRM0</accession>
<dbReference type="AlphaFoldDB" id="A0AA90NRM0"/>
<dbReference type="EMBL" id="JASXSV010000002">
    <property type="protein sequence ID" value="MDP0588005.1"/>
    <property type="molecule type" value="Genomic_DNA"/>
</dbReference>
<name>A0AA90NRM0_9GAMM</name>
<sequence>MKEEVGCWGGDTVHSQGGYLVTLTGRVSKFLLTVRVNNKAKKDAMTLQ</sequence>